<reference evidence="1 2" key="1">
    <citation type="submission" date="2014-04" db="EMBL/GenBank/DDBJ databases">
        <title>Evolutionary Origins and Diversification of the Mycorrhizal Mutualists.</title>
        <authorList>
            <consortium name="DOE Joint Genome Institute"/>
            <consortium name="Mycorrhizal Genomics Consortium"/>
            <person name="Kohler A."/>
            <person name="Kuo A."/>
            <person name="Nagy L.G."/>
            <person name="Floudas D."/>
            <person name="Copeland A."/>
            <person name="Barry K.W."/>
            <person name="Cichocki N."/>
            <person name="Veneault-Fourrey C."/>
            <person name="LaButti K."/>
            <person name="Lindquist E.A."/>
            <person name="Lipzen A."/>
            <person name="Lundell T."/>
            <person name="Morin E."/>
            <person name="Murat C."/>
            <person name="Riley R."/>
            <person name="Ohm R."/>
            <person name="Sun H."/>
            <person name="Tunlid A."/>
            <person name="Henrissat B."/>
            <person name="Grigoriev I.V."/>
            <person name="Hibbett D.S."/>
            <person name="Martin F."/>
        </authorList>
    </citation>
    <scope>NUCLEOTIDE SEQUENCE [LARGE SCALE GENOMIC DNA]</scope>
    <source>
        <strain evidence="1 2">Koide BX008</strain>
    </source>
</reference>
<dbReference type="AlphaFoldDB" id="A0A0C2S2K5"/>
<name>A0A0C2S2K5_AMAMK</name>
<dbReference type="InParanoid" id="A0A0C2S2K5"/>
<accession>A0A0C2S2K5</accession>
<sequence>MYKKKVFFLEKCRKTFFPLSFVPLFSYIRVPLPSTHNTHVQSYLSFAGGGGGFGCFRVPPLHSSILLISCFRTDCFVFVSLFSKQKKRFFPTSPLLRHHVSNPFPHIYELCARYIPRPLRTYLRVFILSFTLRDSCTSHFRIYSIRPSSHALPRSPYGRSQAA</sequence>
<dbReference type="HOGENOM" id="CLU_1626596_0_0_1"/>
<evidence type="ECO:0000313" key="1">
    <source>
        <dbReference type="EMBL" id="KIL56895.1"/>
    </source>
</evidence>
<dbReference type="Proteomes" id="UP000054549">
    <property type="component" value="Unassembled WGS sequence"/>
</dbReference>
<proteinExistence type="predicted"/>
<protein>
    <submittedName>
        <fullName evidence="1">Uncharacterized protein</fullName>
    </submittedName>
</protein>
<keyword evidence="2" id="KW-1185">Reference proteome</keyword>
<evidence type="ECO:0000313" key="2">
    <source>
        <dbReference type="Proteomes" id="UP000054549"/>
    </source>
</evidence>
<gene>
    <name evidence="1" type="ORF">M378DRAFT_435100</name>
</gene>
<organism evidence="1 2">
    <name type="scientific">Amanita muscaria (strain Koide BX008)</name>
    <dbReference type="NCBI Taxonomy" id="946122"/>
    <lineage>
        <taxon>Eukaryota</taxon>
        <taxon>Fungi</taxon>
        <taxon>Dikarya</taxon>
        <taxon>Basidiomycota</taxon>
        <taxon>Agaricomycotina</taxon>
        <taxon>Agaricomycetes</taxon>
        <taxon>Agaricomycetidae</taxon>
        <taxon>Agaricales</taxon>
        <taxon>Pluteineae</taxon>
        <taxon>Amanitaceae</taxon>
        <taxon>Amanita</taxon>
    </lineage>
</organism>
<dbReference type="EMBL" id="KN818393">
    <property type="protein sequence ID" value="KIL56895.1"/>
    <property type="molecule type" value="Genomic_DNA"/>
</dbReference>